<accession>A0ABX6SZP5</accession>
<dbReference type="Proteomes" id="UP000516134">
    <property type="component" value="Chromosome"/>
</dbReference>
<evidence type="ECO:0000313" key="2">
    <source>
        <dbReference type="EMBL" id="QNP42270.1"/>
    </source>
</evidence>
<feature type="domain" description="TNase-like" evidence="1">
    <location>
        <begin position="43"/>
        <end position="136"/>
    </location>
</feature>
<dbReference type="PROSITE" id="PS50830">
    <property type="entry name" value="TNASE_3"/>
    <property type="match status" value="1"/>
</dbReference>
<dbReference type="Pfam" id="PF00565">
    <property type="entry name" value="SNase"/>
    <property type="match status" value="1"/>
</dbReference>
<sequence>MLAVIWAGADPMLIDPPGFLSSEPERVSETFSRCGPGRSHACVIDGDTFKLGQRKVRIIGIDAPETHEPNCPEEARLGEQATAKLRQLLNQGPFEMIAPVYGKQDRYGRDLRTIRRTLPNGTEQSIADDMRESGLAHRYLGGIKPGWC</sequence>
<dbReference type="EMBL" id="CP060780">
    <property type="protein sequence ID" value="QNP42270.1"/>
    <property type="molecule type" value="Genomic_DNA"/>
</dbReference>
<protein>
    <submittedName>
        <fullName evidence="2">Thermonuclease family protein</fullName>
    </submittedName>
</protein>
<dbReference type="InterPro" id="IPR035437">
    <property type="entry name" value="SNase_OB-fold_sf"/>
</dbReference>
<keyword evidence="3" id="KW-1185">Reference proteome</keyword>
<dbReference type="Gene3D" id="2.40.50.90">
    <property type="match status" value="1"/>
</dbReference>
<dbReference type="SUPFAM" id="SSF50199">
    <property type="entry name" value="Staphylococcal nuclease"/>
    <property type="match status" value="1"/>
</dbReference>
<proteinExistence type="predicted"/>
<dbReference type="InterPro" id="IPR016071">
    <property type="entry name" value="Staphylococal_nuclease_OB-fold"/>
</dbReference>
<name>A0ABX6SZP5_9SPHN</name>
<organism evidence="2 3">
    <name type="scientific">Sphingomonas daechungensis</name>
    <dbReference type="NCBI Taxonomy" id="1176646"/>
    <lineage>
        <taxon>Bacteria</taxon>
        <taxon>Pseudomonadati</taxon>
        <taxon>Pseudomonadota</taxon>
        <taxon>Alphaproteobacteria</taxon>
        <taxon>Sphingomonadales</taxon>
        <taxon>Sphingomonadaceae</taxon>
        <taxon>Sphingomonas</taxon>
    </lineage>
</organism>
<evidence type="ECO:0000259" key="1">
    <source>
        <dbReference type="PROSITE" id="PS50830"/>
    </source>
</evidence>
<evidence type="ECO:0000313" key="3">
    <source>
        <dbReference type="Proteomes" id="UP000516134"/>
    </source>
</evidence>
<reference evidence="2 3" key="1">
    <citation type="submission" date="2020-08" db="EMBL/GenBank/DDBJ databases">
        <title>Genome sequence of Sphingomonas daechungensis KACC 18115T.</title>
        <authorList>
            <person name="Hyun D.-W."/>
            <person name="Bae J.-W."/>
        </authorList>
    </citation>
    <scope>NUCLEOTIDE SEQUENCE [LARGE SCALE GENOMIC DNA]</scope>
    <source>
        <strain evidence="2 3">KACC 18115</strain>
    </source>
</reference>
<gene>
    <name evidence="2" type="ORF">H9L15_07780</name>
</gene>